<keyword evidence="2" id="KW-0547">Nucleotide-binding</keyword>
<sequence length="387" mass="44610">MRNLILSTAEKILDKQEKLRKKKLKETAKVSRAKFSNPSSDALTVAYALQCFELSGNPVEFCNDNALHVKTMQEMSKLRRQLLQLVFNQSTASNLQQEFSWTHGTMEDAEHGWRVSSNRHPLLLNEEELLGQAICAGWADRVAKRTRGTFGSLEGDRKANAVRYQACMVKETVFLHRWSAVSSSAPEFLVYSELLQTKRPYMHGATSVKPEWLIKYAGSLCSFSAPLTDPKPHYDPLTDQVLNWVIPTFGPHLWQLPLHCLPISNDVHRVAVFAYALLEGQVLPCLKSVRKFMAAQPSSILRPEASGLRRVGNLLNKLTRLRSIDSCAMLREAWRENPMELHSEILDWFQETFHDQFEELWSRMHREALLEPQERFPRRVKREKRKK</sequence>
<evidence type="ECO:0000256" key="6">
    <source>
        <dbReference type="ARBA" id="ARBA00047984"/>
    </source>
</evidence>
<keyword evidence="3" id="KW-0378">Hydrolase</keyword>
<dbReference type="GO" id="GO:0005730">
    <property type="term" value="C:nucleolus"/>
    <property type="evidence" value="ECO:0007669"/>
    <property type="project" value="TreeGrafter"/>
</dbReference>
<evidence type="ECO:0000256" key="1">
    <source>
        <dbReference type="ARBA" id="ARBA00012552"/>
    </source>
</evidence>
<dbReference type="GO" id="GO:0003724">
    <property type="term" value="F:RNA helicase activity"/>
    <property type="evidence" value="ECO:0007669"/>
    <property type="project" value="UniProtKB-EC"/>
</dbReference>
<accession>A0AAP0RPY3</accession>
<dbReference type="InterPro" id="IPR011709">
    <property type="entry name" value="DEAD-box_helicase_OB_fold"/>
</dbReference>
<keyword evidence="10" id="KW-1185">Reference proteome</keyword>
<evidence type="ECO:0000313" key="9">
    <source>
        <dbReference type="EMBL" id="KAK9282108.1"/>
    </source>
</evidence>
<keyword evidence="5" id="KW-0067">ATP-binding</keyword>
<dbReference type="Pfam" id="PF23362">
    <property type="entry name" value="DHX37_C"/>
    <property type="match status" value="1"/>
</dbReference>
<organism evidence="9 10">
    <name type="scientific">Liquidambar formosana</name>
    <name type="common">Formosan gum</name>
    <dbReference type="NCBI Taxonomy" id="63359"/>
    <lineage>
        <taxon>Eukaryota</taxon>
        <taxon>Viridiplantae</taxon>
        <taxon>Streptophyta</taxon>
        <taxon>Embryophyta</taxon>
        <taxon>Tracheophyta</taxon>
        <taxon>Spermatophyta</taxon>
        <taxon>Magnoliopsida</taxon>
        <taxon>eudicotyledons</taxon>
        <taxon>Gunneridae</taxon>
        <taxon>Pentapetalae</taxon>
        <taxon>Saxifragales</taxon>
        <taxon>Altingiaceae</taxon>
        <taxon>Liquidambar</taxon>
    </lineage>
</organism>
<proteinExistence type="predicted"/>
<evidence type="ECO:0000256" key="4">
    <source>
        <dbReference type="ARBA" id="ARBA00022806"/>
    </source>
</evidence>
<dbReference type="EMBL" id="JBBPBK010000007">
    <property type="protein sequence ID" value="KAK9282108.1"/>
    <property type="molecule type" value="Genomic_DNA"/>
</dbReference>
<dbReference type="PANTHER" id="PTHR18934">
    <property type="entry name" value="ATP-DEPENDENT RNA HELICASE"/>
    <property type="match status" value="1"/>
</dbReference>
<comment type="catalytic activity">
    <reaction evidence="6">
        <text>ATP + H2O = ADP + phosphate + H(+)</text>
        <dbReference type="Rhea" id="RHEA:13065"/>
        <dbReference type="ChEBI" id="CHEBI:15377"/>
        <dbReference type="ChEBI" id="CHEBI:15378"/>
        <dbReference type="ChEBI" id="CHEBI:30616"/>
        <dbReference type="ChEBI" id="CHEBI:43474"/>
        <dbReference type="ChEBI" id="CHEBI:456216"/>
        <dbReference type="EC" id="3.6.4.13"/>
    </reaction>
</comment>
<dbReference type="GO" id="GO:0016787">
    <property type="term" value="F:hydrolase activity"/>
    <property type="evidence" value="ECO:0007669"/>
    <property type="project" value="UniProtKB-KW"/>
</dbReference>
<protein>
    <recommendedName>
        <fullName evidence="1">RNA helicase</fullName>
        <ecNumber evidence="1">3.6.4.13</ecNumber>
    </recommendedName>
</protein>
<reference evidence="9 10" key="1">
    <citation type="journal article" date="2024" name="Plant J.">
        <title>Genome sequences and population genomics reveal climatic adaptation and genomic divergence between two closely related sweetgum species.</title>
        <authorList>
            <person name="Xu W.Q."/>
            <person name="Ren C.Q."/>
            <person name="Zhang X.Y."/>
            <person name="Comes H.P."/>
            <person name="Liu X.H."/>
            <person name="Li Y.G."/>
            <person name="Kettle C.J."/>
            <person name="Jalonen R."/>
            <person name="Gaisberger H."/>
            <person name="Ma Y.Z."/>
            <person name="Qiu Y.X."/>
        </authorList>
    </citation>
    <scope>NUCLEOTIDE SEQUENCE [LARGE SCALE GENOMIC DNA]</scope>
    <source>
        <strain evidence="9">Hangzhou</strain>
    </source>
</reference>
<dbReference type="GO" id="GO:0003723">
    <property type="term" value="F:RNA binding"/>
    <property type="evidence" value="ECO:0007669"/>
    <property type="project" value="TreeGrafter"/>
</dbReference>
<dbReference type="AlphaFoldDB" id="A0AAP0RPY3"/>
<dbReference type="GO" id="GO:0000462">
    <property type="term" value="P:maturation of SSU-rRNA from tricistronic rRNA transcript (SSU-rRNA, 5.8S rRNA, LSU-rRNA)"/>
    <property type="evidence" value="ECO:0007669"/>
    <property type="project" value="TreeGrafter"/>
</dbReference>
<evidence type="ECO:0000256" key="2">
    <source>
        <dbReference type="ARBA" id="ARBA00022741"/>
    </source>
</evidence>
<feature type="domain" description="ATP-dependent RNA helicase DHX37-like C-terminal" evidence="8">
    <location>
        <begin position="285"/>
        <end position="364"/>
    </location>
</feature>
<comment type="caution">
    <text evidence="9">The sequence shown here is derived from an EMBL/GenBank/DDBJ whole genome shotgun (WGS) entry which is preliminary data.</text>
</comment>
<dbReference type="PANTHER" id="PTHR18934:SF99">
    <property type="entry name" value="ATP-DEPENDENT RNA HELICASE DHX37-RELATED"/>
    <property type="match status" value="1"/>
</dbReference>
<evidence type="ECO:0000259" key="8">
    <source>
        <dbReference type="Pfam" id="PF23362"/>
    </source>
</evidence>
<feature type="domain" description="DEAD-box helicase OB fold" evidence="7">
    <location>
        <begin position="131"/>
        <end position="219"/>
    </location>
</feature>
<gene>
    <name evidence="9" type="ORF">L1049_005020</name>
</gene>
<dbReference type="Pfam" id="PF07717">
    <property type="entry name" value="OB_NTP_bind"/>
    <property type="match status" value="1"/>
</dbReference>
<evidence type="ECO:0000256" key="5">
    <source>
        <dbReference type="ARBA" id="ARBA00022840"/>
    </source>
</evidence>
<dbReference type="Proteomes" id="UP001415857">
    <property type="component" value="Unassembled WGS sequence"/>
</dbReference>
<dbReference type="EC" id="3.6.4.13" evidence="1"/>
<evidence type="ECO:0000256" key="3">
    <source>
        <dbReference type="ARBA" id="ARBA00022801"/>
    </source>
</evidence>
<evidence type="ECO:0000313" key="10">
    <source>
        <dbReference type="Proteomes" id="UP001415857"/>
    </source>
</evidence>
<dbReference type="GO" id="GO:0005524">
    <property type="term" value="F:ATP binding"/>
    <property type="evidence" value="ECO:0007669"/>
    <property type="project" value="UniProtKB-KW"/>
</dbReference>
<evidence type="ECO:0000259" key="7">
    <source>
        <dbReference type="Pfam" id="PF07717"/>
    </source>
</evidence>
<keyword evidence="4" id="KW-0347">Helicase</keyword>
<name>A0AAP0RPY3_LIQFO</name>
<dbReference type="InterPro" id="IPR056371">
    <property type="entry name" value="DHX37-like_C"/>
</dbReference>